<name>A0A9P8PZF4_WICPI</name>
<keyword evidence="5" id="KW-1185">Reference proteome</keyword>
<dbReference type="PRINTS" id="PR00837">
    <property type="entry name" value="V5TPXLIKE"/>
</dbReference>
<dbReference type="SUPFAM" id="SSF55797">
    <property type="entry name" value="PR-1-like"/>
    <property type="match status" value="1"/>
</dbReference>
<dbReference type="OrthoDB" id="337038at2759"/>
<comment type="caution">
    <text evidence="4">The sequence shown here is derived from an EMBL/GenBank/DDBJ whole genome shotgun (WGS) entry which is preliminary data.</text>
</comment>
<evidence type="ECO:0000256" key="1">
    <source>
        <dbReference type="SAM" id="MobiDB-lite"/>
    </source>
</evidence>
<keyword evidence="2" id="KW-0732">Signal</keyword>
<evidence type="ECO:0000256" key="2">
    <source>
        <dbReference type="SAM" id="SignalP"/>
    </source>
</evidence>
<dbReference type="EMBL" id="JAEUBG010004634">
    <property type="protein sequence ID" value="KAH3681007.1"/>
    <property type="molecule type" value="Genomic_DNA"/>
</dbReference>
<sequence>MKYSTILPLLSLASGATVTTTEVDQVKGVVEVLVQEVVEIGNDYTSTFFETSTITRLYGDYTTGGEVPTYTVAIGATAQTAQPEATTAETISSVPTTAPSGTAQTTTLQPTTSATAQAETPTDSFANEILDATNAKRALTGANALTWSDELASYAQAYADKYDCSGTLVHSGGQYGENLAAGYSTTGAVDAWYNEYTSYSPSNPVASHFTQLVWKSTTQLGCGYKTCGSPWVQYTICSYNPAGNYAGEYSDNVSLP</sequence>
<dbReference type="Gene3D" id="3.40.33.10">
    <property type="entry name" value="CAP"/>
    <property type="match status" value="1"/>
</dbReference>
<dbReference type="CDD" id="cd05384">
    <property type="entry name" value="CAP_PRY1-like"/>
    <property type="match status" value="1"/>
</dbReference>
<dbReference type="Pfam" id="PF00188">
    <property type="entry name" value="CAP"/>
    <property type="match status" value="1"/>
</dbReference>
<protein>
    <recommendedName>
        <fullName evidence="3">SCP domain-containing protein</fullName>
    </recommendedName>
</protein>
<gene>
    <name evidence="4" type="ORF">WICPIJ_008015</name>
</gene>
<organism evidence="4 5">
    <name type="scientific">Wickerhamomyces pijperi</name>
    <name type="common">Yeast</name>
    <name type="synonym">Pichia pijperi</name>
    <dbReference type="NCBI Taxonomy" id="599730"/>
    <lineage>
        <taxon>Eukaryota</taxon>
        <taxon>Fungi</taxon>
        <taxon>Dikarya</taxon>
        <taxon>Ascomycota</taxon>
        <taxon>Saccharomycotina</taxon>
        <taxon>Saccharomycetes</taxon>
        <taxon>Phaffomycetales</taxon>
        <taxon>Wickerhamomycetaceae</taxon>
        <taxon>Wickerhamomyces</taxon>
    </lineage>
</organism>
<feature type="region of interest" description="Disordered" evidence="1">
    <location>
        <begin position="83"/>
        <end position="119"/>
    </location>
</feature>
<feature type="signal peptide" evidence="2">
    <location>
        <begin position="1"/>
        <end position="21"/>
    </location>
</feature>
<dbReference type="SMART" id="SM00198">
    <property type="entry name" value="SCP"/>
    <property type="match status" value="1"/>
</dbReference>
<dbReference type="Proteomes" id="UP000774326">
    <property type="component" value="Unassembled WGS sequence"/>
</dbReference>
<accession>A0A9P8PZF4</accession>
<evidence type="ECO:0000259" key="3">
    <source>
        <dbReference type="SMART" id="SM00198"/>
    </source>
</evidence>
<feature type="domain" description="SCP" evidence="3">
    <location>
        <begin position="124"/>
        <end position="247"/>
    </location>
</feature>
<feature type="chain" id="PRO_5040171751" description="SCP domain-containing protein" evidence="2">
    <location>
        <begin position="22"/>
        <end position="256"/>
    </location>
</feature>
<reference evidence="4" key="1">
    <citation type="journal article" date="2021" name="Open Biol.">
        <title>Shared evolutionary footprints suggest mitochondrial oxidative damage underlies multiple complex I losses in fungi.</title>
        <authorList>
            <person name="Schikora-Tamarit M.A."/>
            <person name="Marcet-Houben M."/>
            <person name="Nosek J."/>
            <person name="Gabaldon T."/>
        </authorList>
    </citation>
    <scope>NUCLEOTIDE SEQUENCE</scope>
    <source>
        <strain evidence="4">CBS2887</strain>
    </source>
</reference>
<reference evidence="4" key="2">
    <citation type="submission" date="2021-01" db="EMBL/GenBank/DDBJ databases">
        <authorList>
            <person name="Schikora-Tamarit M.A."/>
        </authorList>
    </citation>
    <scope>NUCLEOTIDE SEQUENCE</scope>
    <source>
        <strain evidence="4">CBS2887</strain>
    </source>
</reference>
<evidence type="ECO:0000313" key="5">
    <source>
        <dbReference type="Proteomes" id="UP000774326"/>
    </source>
</evidence>
<dbReference type="InterPro" id="IPR001283">
    <property type="entry name" value="CRISP-related"/>
</dbReference>
<dbReference type="InterPro" id="IPR014044">
    <property type="entry name" value="CAP_dom"/>
</dbReference>
<dbReference type="AlphaFoldDB" id="A0A9P8PZF4"/>
<feature type="compositionally biased region" description="Low complexity" evidence="1">
    <location>
        <begin position="83"/>
        <end position="118"/>
    </location>
</feature>
<proteinExistence type="predicted"/>
<evidence type="ECO:0000313" key="4">
    <source>
        <dbReference type="EMBL" id="KAH3681007.1"/>
    </source>
</evidence>
<dbReference type="PANTHER" id="PTHR10334">
    <property type="entry name" value="CYSTEINE-RICH SECRETORY PROTEIN-RELATED"/>
    <property type="match status" value="1"/>
</dbReference>
<dbReference type="InterPro" id="IPR035940">
    <property type="entry name" value="CAP_sf"/>
</dbReference>